<protein>
    <submittedName>
        <fullName evidence="1">Uncharacterized protein</fullName>
    </submittedName>
</protein>
<dbReference type="Proteomes" id="UP000249239">
    <property type="component" value="Unassembled WGS sequence"/>
</dbReference>
<proteinExistence type="predicted"/>
<reference evidence="1 2" key="1">
    <citation type="submission" date="2018-06" db="EMBL/GenBank/DDBJ databases">
        <title>Genomic Encyclopedia of Archaeal and Bacterial Type Strains, Phase II (KMG-II): from individual species to whole genera.</title>
        <authorList>
            <person name="Goeker M."/>
        </authorList>
    </citation>
    <scope>NUCLEOTIDE SEQUENCE [LARGE SCALE GENOMIC DNA]</scope>
    <source>
        <strain evidence="1 2">DSM 6779</strain>
    </source>
</reference>
<name>A0A2W7N116_9BACT</name>
<dbReference type="EMBL" id="QKZK01000022">
    <property type="protein sequence ID" value="PZX13828.1"/>
    <property type="molecule type" value="Genomic_DNA"/>
</dbReference>
<dbReference type="AlphaFoldDB" id="A0A2W7N116"/>
<comment type="caution">
    <text evidence="1">The sequence shown here is derived from an EMBL/GenBank/DDBJ whole genome shotgun (WGS) entry which is preliminary data.</text>
</comment>
<organism evidence="1 2">
    <name type="scientific">Breznakibacter xylanolyticus</name>
    <dbReference type="NCBI Taxonomy" id="990"/>
    <lineage>
        <taxon>Bacteria</taxon>
        <taxon>Pseudomonadati</taxon>
        <taxon>Bacteroidota</taxon>
        <taxon>Bacteroidia</taxon>
        <taxon>Marinilabiliales</taxon>
        <taxon>Marinilabiliaceae</taxon>
        <taxon>Breznakibacter</taxon>
    </lineage>
</organism>
<evidence type="ECO:0000313" key="2">
    <source>
        <dbReference type="Proteomes" id="UP000249239"/>
    </source>
</evidence>
<keyword evidence="2" id="KW-1185">Reference proteome</keyword>
<accession>A0A2W7N116</accession>
<evidence type="ECO:0000313" key="1">
    <source>
        <dbReference type="EMBL" id="PZX13828.1"/>
    </source>
</evidence>
<gene>
    <name evidence="1" type="ORF">LX69_02508</name>
</gene>
<sequence length="42" mass="4956">MLYFFGSEIWKPSEILYICVTNTINHFLNPKIICDYEQGSIN</sequence>